<evidence type="ECO:0000256" key="4">
    <source>
        <dbReference type="ARBA" id="ARBA00022723"/>
    </source>
</evidence>
<dbReference type="NCBIfam" id="TIGR01887">
    <property type="entry name" value="dipeptidaselike"/>
    <property type="match status" value="1"/>
</dbReference>
<evidence type="ECO:0000256" key="1">
    <source>
        <dbReference type="ARBA" id="ARBA00001947"/>
    </source>
</evidence>
<evidence type="ECO:0000256" key="2">
    <source>
        <dbReference type="ARBA" id="ARBA00006247"/>
    </source>
</evidence>
<dbReference type="RefSeq" id="WP_070558587.1">
    <property type="nucleotide sequence ID" value="NZ_CP145132.1"/>
</dbReference>
<keyword evidence="4" id="KW-0479">Metal-binding</keyword>
<sequence length="460" mass="50700">MVKIDYKQYVDALIKDIQNLVQIPSVRNLDQASEGAPYGPAVAQAVEWLEEKAQSDGFETKNYQGHVLSIEPKNNGQGQRVEIACHLDVVDVAAGWEDDPFSGKIVDNRLYGRGSDDMKRADMLVYYALKIIRDYQIPLKNQLVWLYGTDEECNMDDMKYFRQQASEPSFAFTPDGNFPLSIGEKGALTWTISGQWPADSLVHSIKGGEGANVVASSCQIALKANNPEAAEAYCQAKDWPVKVVSDSEMVVIQVKGKAAHSSVPELGANAIVRALDIAANAYGDNYASQLLDRVGASDGSGLCIDSSTEKMGALTFNLGTLVLDGKGAYQMEVDIRYPDVWTSDQLYDRVKGHFPEAHFETTFDVRWTLVDAKRPAIQALLKQFEEVFPSEDQEPTVSGGVTYSKYIPNCVGFGAAMADDPTVAHQANEWIDLSNLEDLLRLYTQVIIELGQMDDLLAEN</sequence>
<organism evidence="9 10">
    <name type="scientific">Aerococcus mictus</name>
    <dbReference type="NCBI Taxonomy" id="2976810"/>
    <lineage>
        <taxon>Bacteria</taxon>
        <taxon>Bacillati</taxon>
        <taxon>Bacillota</taxon>
        <taxon>Bacilli</taxon>
        <taxon>Lactobacillales</taxon>
        <taxon>Aerococcaceae</taxon>
        <taxon>Aerococcus</taxon>
    </lineage>
</organism>
<dbReference type="SUPFAM" id="SSF55031">
    <property type="entry name" value="Bacterial exopeptidase dimerisation domain"/>
    <property type="match status" value="1"/>
</dbReference>
<keyword evidence="6" id="KW-0862">Zinc</keyword>
<evidence type="ECO:0000256" key="8">
    <source>
        <dbReference type="ARBA" id="ARBA00023049"/>
    </source>
</evidence>
<dbReference type="InterPro" id="IPR036264">
    <property type="entry name" value="Bact_exopeptidase_dim_dom"/>
</dbReference>
<dbReference type="Proteomes" id="UP000250354">
    <property type="component" value="Chromosome"/>
</dbReference>
<dbReference type="Gene3D" id="3.40.630.10">
    <property type="entry name" value="Zn peptidases"/>
    <property type="match status" value="1"/>
</dbReference>
<evidence type="ECO:0000313" key="10">
    <source>
        <dbReference type="Proteomes" id="UP000250354"/>
    </source>
</evidence>
<evidence type="ECO:0000256" key="6">
    <source>
        <dbReference type="ARBA" id="ARBA00022833"/>
    </source>
</evidence>
<keyword evidence="5 9" id="KW-0378">Hydrolase</keyword>
<keyword evidence="7 9" id="KW-0224">Dipeptidase</keyword>
<evidence type="ECO:0000256" key="5">
    <source>
        <dbReference type="ARBA" id="ARBA00022801"/>
    </source>
</evidence>
<evidence type="ECO:0000313" key="9">
    <source>
        <dbReference type="EMBL" id="WWC55162.1"/>
    </source>
</evidence>
<name>A0ABZ2EED6_9LACT</name>
<dbReference type="InterPro" id="IPR010964">
    <property type="entry name" value="M20A_pepV-rel"/>
</dbReference>
<protein>
    <submittedName>
        <fullName evidence="9">Sapep family Mn(2+)-dependent dipeptidase</fullName>
        <ecNumber evidence="9">3.4.13.-</ecNumber>
    </submittedName>
</protein>
<dbReference type="InterPro" id="IPR050072">
    <property type="entry name" value="Peptidase_M20A"/>
</dbReference>
<dbReference type="EC" id="3.4.13.-" evidence="9"/>
<accession>A0ABZ2EED6</accession>
<evidence type="ECO:0000256" key="7">
    <source>
        <dbReference type="ARBA" id="ARBA00022997"/>
    </source>
</evidence>
<gene>
    <name evidence="9" type="ORF">DBT44_0002325</name>
</gene>
<keyword evidence="3" id="KW-0645">Protease</keyword>
<comment type="similarity">
    <text evidence="2">Belongs to the peptidase M20A family.</text>
</comment>
<dbReference type="Gene3D" id="3.30.70.360">
    <property type="match status" value="2"/>
</dbReference>
<dbReference type="InterPro" id="IPR002933">
    <property type="entry name" value="Peptidase_M20"/>
</dbReference>
<dbReference type="EMBL" id="CP145132">
    <property type="protein sequence ID" value="WWC55162.1"/>
    <property type="molecule type" value="Genomic_DNA"/>
</dbReference>
<comment type="cofactor">
    <cofactor evidence="1">
        <name>Zn(2+)</name>
        <dbReference type="ChEBI" id="CHEBI:29105"/>
    </cofactor>
</comment>
<evidence type="ECO:0000256" key="3">
    <source>
        <dbReference type="ARBA" id="ARBA00022670"/>
    </source>
</evidence>
<dbReference type="GO" id="GO:0016805">
    <property type="term" value="F:dipeptidase activity"/>
    <property type="evidence" value="ECO:0007669"/>
    <property type="project" value="UniProtKB-KW"/>
</dbReference>
<keyword evidence="10" id="KW-1185">Reference proteome</keyword>
<dbReference type="SUPFAM" id="SSF53187">
    <property type="entry name" value="Zn-dependent exopeptidases"/>
    <property type="match status" value="1"/>
</dbReference>
<dbReference type="Pfam" id="PF01546">
    <property type="entry name" value="Peptidase_M20"/>
    <property type="match status" value="1"/>
</dbReference>
<dbReference type="PANTHER" id="PTHR43808">
    <property type="entry name" value="ACETYLORNITHINE DEACETYLASE"/>
    <property type="match status" value="1"/>
</dbReference>
<dbReference type="PANTHER" id="PTHR43808:SF31">
    <property type="entry name" value="N-ACETYL-L-CITRULLINE DEACETYLASE"/>
    <property type="match status" value="1"/>
</dbReference>
<reference evidence="9 10" key="1">
    <citation type="journal article" date="2020" name="J. Bacteriol.">
        <title>Aerococcus urinae Isolated from Women with Lower Urinary Tract Symptoms: In Vitro Aggregation and Genome Analysis.</title>
        <authorList>
            <person name="Hilt E.E."/>
            <person name="Putonti C."/>
            <person name="Thomas-White K."/>
            <person name="Lewis A.L."/>
            <person name="Visick K.L."/>
            <person name="Gilbert N.M."/>
            <person name="Wolfe A.J."/>
        </authorList>
    </citation>
    <scope>NUCLEOTIDE SEQUENCE [LARGE SCALE GENOMIC DNA]</scope>
    <source>
        <strain evidence="9 10">UMB1016</strain>
    </source>
</reference>
<proteinExistence type="inferred from homology"/>
<keyword evidence="8" id="KW-0482">Metalloprotease</keyword>